<protein>
    <recommendedName>
        <fullName evidence="5">FAD-binding domain-containing protein</fullName>
    </recommendedName>
</protein>
<gene>
    <name evidence="6" type="ORF">EII34_06050</name>
</gene>
<dbReference type="Pfam" id="PF01494">
    <property type="entry name" value="FAD_binding_3"/>
    <property type="match status" value="2"/>
</dbReference>
<keyword evidence="3" id="KW-0274">FAD</keyword>
<dbReference type="GO" id="GO:0016491">
    <property type="term" value="F:oxidoreductase activity"/>
    <property type="evidence" value="ECO:0007669"/>
    <property type="project" value="UniProtKB-KW"/>
</dbReference>
<evidence type="ECO:0000256" key="3">
    <source>
        <dbReference type="ARBA" id="ARBA00022827"/>
    </source>
</evidence>
<feature type="domain" description="FAD-binding" evidence="5">
    <location>
        <begin position="11"/>
        <end position="171"/>
    </location>
</feature>
<dbReference type="OrthoDB" id="3212532at2"/>
<comment type="cofactor">
    <cofactor evidence="1">
        <name>FAD</name>
        <dbReference type="ChEBI" id="CHEBI:57692"/>
    </cofactor>
</comment>
<dbReference type="EMBL" id="RQZG01000005">
    <property type="protein sequence ID" value="RRD05767.1"/>
    <property type="molecule type" value="Genomic_DNA"/>
</dbReference>
<organism evidence="6 7">
    <name type="scientific">Arachnia propionica</name>
    <dbReference type="NCBI Taxonomy" id="1750"/>
    <lineage>
        <taxon>Bacteria</taxon>
        <taxon>Bacillati</taxon>
        <taxon>Actinomycetota</taxon>
        <taxon>Actinomycetes</taxon>
        <taxon>Propionibacteriales</taxon>
        <taxon>Propionibacteriaceae</taxon>
        <taxon>Arachnia</taxon>
    </lineage>
</organism>
<dbReference type="AlphaFoldDB" id="A0A3P1T8E9"/>
<dbReference type="GO" id="GO:0071949">
    <property type="term" value="F:FAD binding"/>
    <property type="evidence" value="ECO:0007669"/>
    <property type="project" value="InterPro"/>
</dbReference>
<feature type="domain" description="FAD-binding" evidence="5">
    <location>
        <begin position="278"/>
        <end position="349"/>
    </location>
</feature>
<proteinExistence type="predicted"/>
<keyword evidence="2" id="KW-0285">Flavoprotein</keyword>
<name>A0A3P1T8E9_9ACTN</name>
<dbReference type="InterPro" id="IPR002938">
    <property type="entry name" value="FAD-bd"/>
</dbReference>
<keyword evidence="4" id="KW-0560">Oxidoreductase</keyword>
<dbReference type="PANTHER" id="PTHR46496:SF1">
    <property type="entry name" value="ZEAXANTHIN EPOXIDASE, CHLOROPLASTIC"/>
    <property type="match status" value="1"/>
</dbReference>
<dbReference type="Gene3D" id="3.50.50.60">
    <property type="entry name" value="FAD/NAD(P)-binding domain"/>
    <property type="match status" value="1"/>
</dbReference>
<comment type="caution">
    <text evidence="6">The sequence shown here is derived from an EMBL/GenBank/DDBJ whole genome shotgun (WGS) entry which is preliminary data.</text>
</comment>
<evidence type="ECO:0000256" key="1">
    <source>
        <dbReference type="ARBA" id="ARBA00001974"/>
    </source>
</evidence>
<dbReference type="Proteomes" id="UP000280819">
    <property type="component" value="Unassembled WGS sequence"/>
</dbReference>
<evidence type="ECO:0000256" key="2">
    <source>
        <dbReference type="ARBA" id="ARBA00022630"/>
    </source>
</evidence>
<evidence type="ECO:0000313" key="6">
    <source>
        <dbReference type="EMBL" id="RRD05767.1"/>
    </source>
</evidence>
<reference evidence="6 7" key="1">
    <citation type="submission" date="2018-11" db="EMBL/GenBank/DDBJ databases">
        <title>Genomes From Bacteria Associated with the Canine Oral Cavity: a Test Case for Automated Genome-Based Taxonomic Assignment.</title>
        <authorList>
            <person name="Coil D.A."/>
            <person name="Jospin G."/>
            <person name="Darling A.E."/>
            <person name="Wallis C."/>
            <person name="Davis I.J."/>
            <person name="Harris S."/>
            <person name="Eisen J.A."/>
            <person name="Holcombe L.J."/>
            <person name="O'Flynn C."/>
        </authorList>
    </citation>
    <scope>NUCLEOTIDE SEQUENCE [LARGE SCALE GENOMIC DNA]</scope>
    <source>
        <strain evidence="6 7">OH887_COT-365</strain>
    </source>
</reference>
<sequence>MEVWDMPGRAIILGGGIGGLCTSIALHQIGIEAVVHEQAPQFSEVGAGLQVWVKGMQALKQLGVANAVASAGAEVHAHRFFNAVGAPLYSVDLLNDARLTGAPVPVMIARSALIDALVTGVDLATVHLGHRVVAVEDQGDKVIVRFADGGTDEADLLIAADGINSRVRRELFPEVGIRTAGYRYVRSLVEHPLPFGSNMFAMFFGRGDRIALGDCGHGRTYWLVGLKKPVVPLEGSLETLKDDLLKRFSVFPEGITSVIDATPTETLIHHTVRDLQPMKTWGRGRIFLLGDAAHATTPNLGRGSEQAMLDAVGLASLLRGVDLRDGLRLRSVLEAYTRERKPEAEALQRTSWRIGAIVSWRNPMMGAVRDVIMRTVAGRKQVQSIRDQFVEAARMPISRQERP</sequence>
<dbReference type="SUPFAM" id="SSF51905">
    <property type="entry name" value="FAD/NAD(P)-binding domain"/>
    <property type="match status" value="1"/>
</dbReference>
<dbReference type="InterPro" id="IPR036188">
    <property type="entry name" value="FAD/NAD-bd_sf"/>
</dbReference>
<dbReference type="PRINTS" id="PR00420">
    <property type="entry name" value="RNGMNOXGNASE"/>
</dbReference>
<evidence type="ECO:0000256" key="4">
    <source>
        <dbReference type="ARBA" id="ARBA00023002"/>
    </source>
</evidence>
<evidence type="ECO:0000259" key="5">
    <source>
        <dbReference type="Pfam" id="PF01494"/>
    </source>
</evidence>
<evidence type="ECO:0000313" key="7">
    <source>
        <dbReference type="Proteomes" id="UP000280819"/>
    </source>
</evidence>
<dbReference type="PANTHER" id="PTHR46496">
    <property type="match status" value="1"/>
</dbReference>
<accession>A0A3P1T8E9</accession>